<dbReference type="GO" id="GO:0009941">
    <property type="term" value="C:chloroplast envelope"/>
    <property type="evidence" value="ECO:0007669"/>
    <property type="project" value="TreeGrafter"/>
</dbReference>
<evidence type="ECO:0000313" key="4">
    <source>
        <dbReference type="Proteomes" id="UP000631114"/>
    </source>
</evidence>
<organism evidence="3 4">
    <name type="scientific">Coptis chinensis</name>
    <dbReference type="NCBI Taxonomy" id="261450"/>
    <lineage>
        <taxon>Eukaryota</taxon>
        <taxon>Viridiplantae</taxon>
        <taxon>Streptophyta</taxon>
        <taxon>Embryophyta</taxon>
        <taxon>Tracheophyta</taxon>
        <taxon>Spermatophyta</taxon>
        <taxon>Magnoliopsida</taxon>
        <taxon>Ranunculales</taxon>
        <taxon>Ranunculaceae</taxon>
        <taxon>Coptidoideae</taxon>
        <taxon>Coptis</taxon>
    </lineage>
</organism>
<name>A0A835I0U7_9MAGN</name>
<dbReference type="OrthoDB" id="2020732at2759"/>
<proteinExistence type="predicted"/>
<reference evidence="3 4" key="1">
    <citation type="submission" date="2020-10" db="EMBL/GenBank/DDBJ databases">
        <title>The Coptis chinensis genome and diversification of protoberbering-type alkaloids.</title>
        <authorList>
            <person name="Wang B."/>
            <person name="Shu S."/>
            <person name="Song C."/>
            <person name="Liu Y."/>
        </authorList>
    </citation>
    <scope>NUCLEOTIDE SEQUENCE [LARGE SCALE GENOMIC DNA]</scope>
    <source>
        <strain evidence="3">HL-2020</strain>
        <tissue evidence="3">Leaf</tissue>
    </source>
</reference>
<evidence type="ECO:0000256" key="2">
    <source>
        <dbReference type="SAM" id="Phobius"/>
    </source>
</evidence>
<dbReference type="AlphaFoldDB" id="A0A835I0U7"/>
<evidence type="ECO:0000256" key="1">
    <source>
        <dbReference type="SAM" id="MobiDB-lite"/>
    </source>
</evidence>
<evidence type="ECO:0000313" key="3">
    <source>
        <dbReference type="EMBL" id="KAF9607923.1"/>
    </source>
</evidence>
<sequence length="312" mass="34814">MPISTQNLLQSNLYYFHSPSHILPNSLKPPLKFPQKITNSSKLKIESCPSRQLLQMRVYNSNGSLQGQDGFESKFNFDYFLSVAEVVCLIPSAIISIGCIVNWTSTQKLVQLNSNNKILVWQIGLLVFAVFIGGVIRRRQWGRINRGGGVSLNSWQGLGLSKLDLVGRIEKLEEDLRSSTTIIRMLSRQLEKLGIRFRVTRKSLKEPISEAAALALKNSEATQALQMQENILEKELGEMQKVLLAMQEQQHKQLELILAIGKAGKLRESKKESVVEGTTQPLNSVAGSKEGKQMEGQPKTGVRQRIVSSESA</sequence>
<dbReference type="PANTHER" id="PTHR36408:SF1">
    <property type="entry name" value="TRANSMEMBRANE PROTEIN"/>
    <property type="match status" value="1"/>
</dbReference>
<dbReference type="Proteomes" id="UP000631114">
    <property type="component" value="Unassembled WGS sequence"/>
</dbReference>
<keyword evidence="2" id="KW-1133">Transmembrane helix</keyword>
<protein>
    <submittedName>
        <fullName evidence="3">Uncharacterized protein</fullName>
    </submittedName>
</protein>
<keyword evidence="2" id="KW-0472">Membrane</keyword>
<dbReference type="EMBL" id="JADFTS010000004">
    <property type="protein sequence ID" value="KAF9607923.1"/>
    <property type="molecule type" value="Genomic_DNA"/>
</dbReference>
<feature type="compositionally biased region" description="Polar residues" evidence="1">
    <location>
        <begin position="276"/>
        <end position="286"/>
    </location>
</feature>
<keyword evidence="4" id="KW-1185">Reference proteome</keyword>
<gene>
    <name evidence="3" type="ORF">IFM89_003737</name>
</gene>
<accession>A0A835I0U7</accession>
<keyword evidence="2" id="KW-0812">Transmembrane</keyword>
<dbReference type="PANTHER" id="PTHR36408">
    <property type="entry name" value="TRANSMEMBRANE PROTEIN"/>
    <property type="match status" value="1"/>
</dbReference>
<feature type="transmembrane region" description="Helical" evidence="2">
    <location>
        <begin position="118"/>
        <end position="136"/>
    </location>
</feature>
<comment type="caution">
    <text evidence="3">The sequence shown here is derived from an EMBL/GenBank/DDBJ whole genome shotgun (WGS) entry which is preliminary data.</text>
</comment>
<feature type="transmembrane region" description="Helical" evidence="2">
    <location>
        <begin position="79"/>
        <end position="103"/>
    </location>
</feature>
<feature type="region of interest" description="Disordered" evidence="1">
    <location>
        <begin position="269"/>
        <end position="312"/>
    </location>
</feature>